<reference evidence="2" key="1">
    <citation type="submission" date="2020-03" db="EMBL/GenBank/DDBJ databases">
        <authorList>
            <person name="Weist P."/>
        </authorList>
    </citation>
    <scope>NUCLEOTIDE SEQUENCE</scope>
</reference>
<protein>
    <submittedName>
        <fullName evidence="2">Uncharacterized protein</fullName>
    </submittedName>
</protein>
<accession>A0A9N7V4R2</accession>
<evidence type="ECO:0000313" key="2">
    <source>
        <dbReference type="EMBL" id="CAB1442121.1"/>
    </source>
</evidence>
<dbReference type="EMBL" id="CADEAL010002779">
    <property type="protein sequence ID" value="CAB1442121.1"/>
    <property type="molecule type" value="Genomic_DNA"/>
</dbReference>
<proteinExistence type="predicted"/>
<dbReference type="Proteomes" id="UP001153269">
    <property type="component" value="Unassembled WGS sequence"/>
</dbReference>
<name>A0A9N7V4R2_PLEPL</name>
<organism evidence="2 3">
    <name type="scientific">Pleuronectes platessa</name>
    <name type="common">European plaice</name>
    <dbReference type="NCBI Taxonomy" id="8262"/>
    <lineage>
        <taxon>Eukaryota</taxon>
        <taxon>Metazoa</taxon>
        <taxon>Chordata</taxon>
        <taxon>Craniata</taxon>
        <taxon>Vertebrata</taxon>
        <taxon>Euteleostomi</taxon>
        <taxon>Actinopterygii</taxon>
        <taxon>Neopterygii</taxon>
        <taxon>Teleostei</taxon>
        <taxon>Neoteleostei</taxon>
        <taxon>Acanthomorphata</taxon>
        <taxon>Carangaria</taxon>
        <taxon>Pleuronectiformes</taxon>
        <taxon>Pleuronectoidei</taxon>
        <taxon>Pleuronectidae</taxon>
        <taxon>Pleuronectes</taxon>
    </lineage>
</organism>
<evidence type="ECO:0000313" key="3">
    <source>
        <dbReference type="Proteomes" id="UP001153269"/>
    </source>
</evidence>
<evidence type="ECO:0000256" key="1">
    <source>
        <dbReference type="SAM" id="Phobius"/>
    </source>
</evidence>
<sequence>MEIKADLKIDLLSHRVTVAWSQVYTISFFFFFFFFSFFFFFLFFFLLAEQLVNREPDGEGGSGFCSAEVMLESFKKRVSTNPPATPKPR</sequence>
<keyword evidence="3" id="KW-1185">Reference proteome</keyword>
<gene>
    <name evidence="2" type="ORF">PLEPLA_LOCUS29823</name>
</gene>
<keyword evidence="1" id="KW-1133">Transmembrane helix</keyword>
<feature type="transmembrane region" description="Helical" evidence="1">
    <location>
        <begin position="23"/>
        <end position="47"/>
    </location>
</feature>
<comment type="caution">
    <text evidence="2">The sequence shown here is derived from an EMBL/GenBank/DDBJ whole genome shotgun (WGS) entry which is preliminary data.</text>
</comment>
<dbReference type="AlphaFoldDB" id="A0A9N7V4R2"/>
<keyword evidence="1" id="KW-0812">Transmembrane</keyword>
<keyword evidence="1" id="KW-0472">Membrane</keyword>